<dbReference type="Proteomes" id="UP001174909">
    <property type="component" value="Unassembled WGS sequence"/>
</dbReference>
<organism evidence="1 2">
    <name type="scientific">Geodia barretti</name>
    <name type="common">Barrett's horny sponge</name>
    <dbReference type="NCBI Taxonomy" id="519541"/>
    <lineage>
        <taxon>Eukaryota</taxon>
        <taxon>Metazoa</taxon>
        <taxon>Porifera</taxon>
        <taxon>Demospongiae</taxon>
        <taxon>Heteroscleromorpha</taxon>
        <taxon>Tetractinellida</taxon>
        <taxon>Astrophorina</taxon>
        <taxon>Geodiidae</taxon>
        <taxon>Geodia</taxon>
    </lineage>
</organism>
<evidence type="ECO:0000313" key="2">
    <source>
        <dbReference type="Proteomes" id="UP001174909"/>
    </source>
</evidence>
<protein>
    <submittedName>
        <fullName evidence="1">Uncharacterized protein</fullName>
    </submittedName>
</protein>
<dbReference type="AlphaFoldDB" id="A0AA35T5K3"/>
<keyword evidence="2" id="KW-1185">Reference proteome</keyword>
<comment type="caution">
    <text evidence="1">The sequence shown here is derived from an EMBL/GenBank/DDBJ whole genome shotgun (WGS) entry which is preliminary data.</text>
</comment>
<sequence length="124" mass="14729">MAGHVEILGVSCHYATSAPRQSHHMKLRIPVREKMRKKSRTKIFMRGMEESKAKLSGKSFSTYLLKQEAMQELSRWWDILLECRLTRILLFLTYYWQWHRDEIGLLNGQFCPLSRVSHVISIFM</sequence>
<name>A0AA35T5K3_GEOBA</name>
<proteinExistence type="predicted"/>
<accession>A0AA35T5K3</accession>
<feature type="non-terminal residue" evidence="1">
    <location>
        <position position="124"/>
    </location>
</feature>
<reference evidence="1" key="1">
    <citation type="submission" date="2023-03" db="EMBL/GenBank/DDBJ databases">
        <authorList>
            <person name="Steffen K."/>
            <person name="Cardenas P."/>
        </authorList>
    </citation>
    <scope>NUCLEOTIDE SEQUENCE</scope>
</reference>
<gene>
    <name evidence="1" type="ORF">GBAR_LOCUS23137</name>
</gene>
<evidence type="ECO:0000313" key="1">
    <source>
        <dbReference type="EMBL" id="CAI8041669.1"/>
    </source>
</evidence>
<dbReference type="EMBL" id="CASHTH010003198">
    <property type="protein sequence ID" value="CAI8041669.1"/>
    <property type="molecule type" value="Genomic_DNA"/>
</dbReference>